<proteinExistence type="predicted"/>
<reference evidence="1" key="1">
    <citation type="submission" date="2016-12" db="EMBL/GenBank/DDBJ databases">
        <authorList>
            <person name="Moulin L."/>
        </authorList>
    </citation>
    <scope>NUCLEOTIDE SEQUENCE [LARGE SCALE GENOMIC DNA]</scope>
    <source>
        <strain evidence="1">STM 7183</strain>
    </source>
</reference>
<dbReference type="EMBL" id="CYGY02000096">
    <property type="protein sequence ID" value="SIT50907.1"/>
    <property type="molecule type" value="Genomic_DNA"/>
</dbReference>
<evidence type="ECO:0000313" key="2">
    <source>
        <dbReference type="Proteomes" id="UP000195569"/>
    </source>
</evidence>
<protein>
    <submittedName>
        <fullName evidence="1">Uncharacterized protein</fullName>
    </submittedName>
</protein>
<comment type="caution">
    <text evidence="1">The sequence shown here is derived from an EMBL/GenBank/DDBJ whole genome shotgun (WGS) entry which is preliminary data.</text>
</comment>
<keyword evidence="2" id="KW-1185">Reference proteome</keyword>
<organism evidence="1 2">
    <name type="scientific">Paraburkholderia piptadeniae</name>
    <dbReference type="NCBI Taxonomy" id="1701573"/>
    <lineage>
        <taxon>Bacteria</taxon>
        <taxon>Pseudomonadati</taxon>
        <taxon>Pseudomonadota</taxon>
        <taxon>Betaproteobacteria</taxon>
        <taxon>Burkholderiales</taxon>
        <taxon>Burkholderiaceae</taxon>
        <taxon>Paraburkholderia</taxon>
    </lineage>
</organism>
<dbReference type="AlphaFoldDB" id="A0A1N7STV3"/>
<dbReference type="Proteomes" id="UP000195569">
    <property type="component" value="Unassembled WGS sequence"/>
</dbReference>
<evidence type="ECO:0000313" key="1">
    <source>
        <dbReference type="EMBL" id="SIT50907.1"/>
    </source>
</evidence>
<accession>A0A1N7STV3</accession>
<gene>
    <name evidence="1" type="ORF">BN2476_960058</name>
</gene>
<sequence length="62" mass="7349">MPCVQLSMILNLDRFGLDFATIGKASLQNRLNKLSAASHERSQFERIDSRWLYRQHWRLICL</sequence>
<name>A0A1N7STV3_9BURK</name>